<keyword evidence="1" id="KW-0597">Phosphoprotein</keyword>
<protein>
    <submittedName>
        <fullName evidence="3">Response regulator</fullName>
    </submittedName>
</protein>
<evidence type="ECO:0000313" key="4">
    <source>
        <dbReference type="Proteomes" id="UP001149303"/>
    </source>
</evidence>
<feature type="domain" description="Response regulatory" evidence="2">
    <location>
        <begin position="10"/>
        <end position="143"/>
    </location>
</feature>
<dbReference type="Gene3D" id="3.40.50.2300">
    <property type="match status" value="1"/>
</dbReference>
<dbReference type="SUPFAM" id="SSF52172">
    <property type="entry name" value="CheY-like"/>
    <property type="match status" value="1"/>
</dbReference>
<evidence type="ECO:0000256" key="1">
    <source>
        <dbReference type="PROSITE-ProRule" id="PRU00169"/>
    </source>
</evidence>
<dbReference type="Proteomes" id="UP001149303">
    <property type="component" value="Unassembled WGS sequence"/>
</dbReference>
<reference evidence="3" key="1">
    <citation type="submission" date="2021-09" db="EMBL/GenBank/DDBJ databases">
        <authorList>
            <person name="Smyrli M."/>
        </authorList>
    </citation>
    <scope>NUCLEOTIDE SEQUENCE</scope>
    <source>
        <strain evidence="3">LAR25</strain>
    </source>
</reference>
<comment type="caution">
    <text evidence="3">The sequence shown here is derived from an EMBL/GenBank/DDBJ whole genome shotgun (WGS) entry which is preliminary data.</text>
</comment>
<dbReference type="InterPro" id="IPR011006">
    <property type="entry name" value="CheY-like_superfamily"/>
</dbReference>
<sequence length="230" mass="26065">MQQMENKKYNALIIDDHPLISEAYKSAFTYIESQGENISFQVQIANNCGAADEIIEAYSSSNRPIEIIFLDISLPPMEEKGILSGEDLGLIINEKLPESKIIISTTFNDNYRVHSILKNVNPDGFLVKNDITPVELVHAIKEVLSDPPYYSKTVMKMLRSQVSNEYFLDDLDRKILYELSIGNRVNKLPNILPLSLAAVQKRKRQMAKVFGVDNSDDRDLILIAKEKGFL</sequence>
<dbReference type="SMART" id="SM00448">
    <property type="entry name" value="REC"/>
    <property type="match status" value="1"/>
</dbReference>
<evidence type="ECO:0000259" key="2">
    <source>
        <dbReference type="PROSITE" id="PS50110"/>
    </source>
</evidence>
<dbReference type="GO" id="GO:0000160">
    <property type="term" value="P:phosphorelay signal transduction system"/>
    <property type="evidence" value="ECO:0007669"/>
    <property type="project" value="InterPro"/>
</dbReference>
<proteinExistence type="predicted"/>
<dbReference type="InterPro" id="IPR001789">
    <property type="entry name" value="Sig_transdc_resp-reg_receiver"/>
</dbReference>
<gene>
    <name evidence="3" type="ORF">LCI24_08860</name>
</gene>
<keyword evidence="4" id="KW-1185">Reference proteome</keyword>
<dbReference type="AlphaFoldDB" id="A0A9X4IQG5"/>
<dbReference type="PROSITE" id="PS50110">
    <property type="entry name" value="RESPONSE_REGULATORY"/>
    <property type="match status" value="1"/>
</dbReference>
<feature type="modified residue" description="4-aspartylphosphate" evidence="1">
    <location>
        <position position="71"/>
    </location>
</feature>
<evidence type="ECO:0000313" key="3">
    <source>
        <dbReference type="EMBL" id="MDE1206907.1"/>
    </source>
</evidence>
<organism evidence="3 4">
    <name type="scientific">Tenacibaculum larymnensis</name>
    <dbReference type="NCBI Taxonomy" id="2878201"/>
    <lineage>
        <taxon>Bacteria</taxon>
        <taxon>Pseudomonadati</taxon>
        <taxon>Bacteroidota</taxon>
        <taxon>Flavobacteriia</taxon>
        <taxon>Flavobacteriales</taxon>
        <taxon>Flavobacteriaceae</taxon>
        <taxon>Tenacibaculum</taxon>
    </lineage>
</organism>
<name>A0A9X4IQG5_9FLAO</name>
<dbReference type="EMBL" id="JAIWJY010000005">
    <property type="protein sequence ID" value="MDE1206907.1"/>
    <property type="molecule type" value="Genomic_DNA"/>
</dbReference>
<accession>A0A9X4IQG5</accession>